<dbReference type="InterPro" id="IPR009003">
    <property type="entry name" value="Peptidase_S1_PA"/>
</dbReference>
<dbReference type="SUPFAM" id="SSF50494">
    <property type="entry name" value="Trypsin-like serine proteases"/>
    <property type="match status" value="1"/>
</dbReference>
<sequence length="137" mass="15002">MDFVVVVSEVPLVPVPPTISYPRKLERYILMGYPNVNSSYEALEGIFSSVQLDNKGRVRGSSGSQRGYSGGPIFNYKGELLGINVANESSTKFIGLSSRSTIGELFNEINAAFSSLSVIVPVYYLAMGIHENLNFQQ</sequence>
<accession>A0A8S1HLI9</accession>
<evidence type="ECO:0000313" key="2">
    <source>
        <dbReference type="Proteomes" id="UP000835052"/>
    </source>
</evidence>
<dbReference type="Pfam" id="PF13365">
    <property type="entry name" value="Trypsin_2"/>
    <property type="match status" value="1"/>
</dbReference>
<dbReference type="InterPro" id="IPR043504">
    <property type="entry name" value="Peptidase_S1_PA_chymotrypsin"/>
</dbReference>
<dbReference type="AlphaFoldDB" id="A0A8S1HLI9"/>
<evidence type="ECO:0008006" key="3">
    <source>
        <dbReference type="Google" id="ProtNLM"/>
    </source>
</evidence>
<dbReference type="EMBL" id="CAJGYM010000068">
    <property type="protein sequence ID" value="CAD6196209.1"/>
    <property type="molecule type" value="Genomic_DNA"/>
</dbReference>
<comment type="caution">
    <text evidence="1">The sequence shown here is derived from an EMBL/GenBank/DDBJ whole genome shotgun (WGS) entry which is preliminary data.</text>
</comment>
<protein>
    <recommendedName>
        <fullName evidence="3">Serine protease</fullName>
    </recommendedName>
</protein>
<gene>
    <name evidence="1" type="ORF">CAUJ_LOCUS12124</name>
</gene>
<reference evidence="1" key="1">
    <citation type="submission" date="2020-10" db="EMBL/GenBank/DDBJ databases">
        <authorList>
            <person name="Kikuchi T."/>
        </authorList>
    </citation>
    <scope>NUCLEOTIDE SEQUENCE</scope>
    <source>
        <strain evidence="1">NKZ352</strain>
    </source>
</reference>
<proteinExistence type="predicted"/>
<organism evidence="1 2">
    <name type="scientific">Caenorhabditis auriculariae</name>
    <dbReference type="NCBI Taxonomy" id="2777116"/>
    <lineage>
        <taxon>Eukaryota</taxon>
        <taxon>Metazoa</taxon>
        <taxon>Ecdysozoa</taxon>
        <taxon>Nematoda</taxon>
        <taxon>Chromadorea</taxon>
        <taxon>Rhabditida</taxon>
        <taxon>Rhabditina</taxon>
        <taxon>Rhabditomorpha</taxon>
        <taxon>Rhabditoidea</taxon>
        <taxon>Rhabditidae</taxon>
        <taxon>Peloderinae</taxon>
        <taxon>Caenorhabditis</taxon>
    </lineage>
</organism>
<keyword evidence="2" id="KW-1185">Reference proteome</keyword>
<name>A0A8S1HLI9_9PELO</name>
<evidence type="ECO:0000313" key="1">
    <source>
        <dbReference type="EMBL" id="CAD6196209.1"/>
    </source>
</evidence>
<dbReference type="Proteomes" id="UP000835052">
    <property type="component" value="Unassembled WGS sequence"/>
</dbReference>
<dbReference type="OrthoDB" id="10431690at2759"/>
<dbReference type="Gene3D" id="2.40.10.10">
    <property type="entry name" value="Trypsin-like serine proteases"/>
    <property type="match status" value="1"/>
</dbReference>